<comment type="caution">
    <text evidence="2">The sequence shown here is derived from an EMBL/GenBank/DDBJ whole genome shotgun (WGS) entry which is preliminary data.</text>
</comment>
<evidence type="ECO:0000313" key="2">
    <source>
        <dbReference type="EMBL" id="TNN58988.1"/>
    </source>
</evidence>
<organism evidence="2 3">
    <name type="scientific">Liparis tanakae</name>
    <name type="common">Tanaka's snailfish</name>
    <dbReference type="NCBI Taxonomy" id="230148"/>
    <lineage>
        <taxon>Eukaryota</taxon>
        <taxon>Metazoa</taxon>
        <taxon>Chordata</taxon>
        <taxon>Craniata</taxon>
        <taxon>Vertebrata</taxon>
        <taxon>Euteleostomi</taxon>
        <taxon>Actinopterygii</taxon>
        <taxon>Neopterygii</taxon>
        <taxon>Teleostei</taxon>
        <taxon>Neoteleostei</taxon>
        <taxon>Acanthomorphata</taxon>
        <taxon>Eupercaria</taxon>
        <taxon>Perciformes</taxon>
        <taxon>Cottioidei</taxon>
        <taxon>Cottales</taxon>
        <taxon>Liparidae</taxon>
        <taxon>Liparis</taxon>
    </lineage>
</organism>
<gene>
    <name evidence="2" type="ORF">EYF80_030812</name>
</gene>
<feature type="region of interest" description="Disordered" evidence="1">
    <location>
        <begin position="1"/>
        <end position="23"/>
    </location>
</feature>
<dbReference type="AlphaFoldDB" id="A0A4Z2GZF5"/>
<protein>
    <submittedName>
        <fullName evidence="2">Uncharacterized protein</fullName>
    </submittedName>
</protein>
<dbReference type="EMBL" id="SRLO01000366">
    <property type="protein sequence ID" value="TNN58988.1"/>
    <property type="molecule type" value="Genomic_DNA"/>
</dbReference>
<reference evidence="2 3" key="1">
    <citation type="submission" date="2019-03" db="EMBL/GenBank/DDBJ databases">
        <title>First draft genome of Liparis tanakae, snailfish: a comprehensive survey of snailfish specific genes.</title>
        <authorList>
            <person name="Kim W."/>
            <person name="Song I."/>
            <person name="Jeong J.-H."/>
            <person name="Kim D."/>
            <person name="Kim S."/>
            <person name="Ryu S."/>
            <person name="Song J.Y."/>
            <person name="Lee S.K."/>
        </authorList>
    </citation>
    <scope>NUCLEOTIDE SEQUENCE [LARGE SCALE GENOMIC DNA]</scope>
    <source>
        <tissue evidence="2">Muscle</tissue>
    </source>
</reference>
<evidence type="ECO:0000313" key="3">
    <source>
        <dbReference type="Proteomes" id="UP000314294"/>
    </source>
</evidence>
<keyword evidence="3" id="KW-1185">Reference proteome</keyword>
<evidence type="ECO:0000256" key="1">
    <source>
        <dbReference type="SAM" id="MobiDB-lite"/>
    </source>
</evidence>
<sequence length="186" mass="19741">MAPPQPCPETGGQGVLDRSPAGPRDLLNMIPVWRISSSFAHSLPQAHHSSQNLSHRSTYKLPNITSAYRKVGPVLLHNDPLCKPSSTPKMVAAVKQEGEKRPECSSHPQTHPSPRLPSPLLTLPLCPGSCPGSGAVMGRRSVPPGQAIPSAGGTVGLWRASRPGEQLRGLEAAEAPTVHWEPRCTG</sequence>
<accession>A0A4Z2GZF5</accession>
<proteinExistence type="predicted"/>
<dbReference type="Proteomes" id="UP000314294">
    <property type="component" value="Unassembled WGS sequence"/>
</dbReference>
<name>A0A4Z2GZF5_9TELE</name>
<feature type="region of interest" description="Disordered" evidence="1">
    <location>
        <begin position="94"/>
        <end position="117"/>
    </location>
</feature>